<evidence type="ECO:0000313" key="4">
    <source>
        <dbReference type="Proteomes" id="UP001165648"/>
    </source>
</evidence>
<dbReference type="InterPro" id="IPR003509">
    <property type="entry name" value="UPF0102_YraN-like"/>
</dbReference>
<dbReference type="RefSeq" id="WP_266106316.1">
    <property type="nucleotide sequence ID" value="NZ_JANIDW010000001.1"/>
</dbReference>
<accession>A0ABT3W4T4</accession>
<dbReference type="PANTHER" id="PTHR34039:SF1">
    <property type="entry name" value="UPF0102 PROTEIN YRAN"/>
    <property type="match status" value="1"/>
</dbReference>
<reference evidence="3 4" key="1">
    <citation type="submission" date="2022-07" db="EMBL/GenBank/DDBJ databases">
        <title>Bombella genomes.</title>
        <authorList>
            <person name="Harer L."/>
            <person name="Styblova S."/>
            <person name="Ehrmann M."/>
        </authorList>
    </citation>
    <scope>NUCLEOTIDE SEQUENCE [LARGE SCALE GENOMIC DNA]</scope>
    <source>
        <strain evidence="3 4">TMW 2.2558</strain>
    </source>
</reference>
<name>A0ABT3W4T4_9PROT</name>
<organism evidence="3 4">
    <name type="scientific">Bombella saccharophila</name>
    <dbReference type="NCBI Taxonomy" id="2967338"/>
    <lineage>
        <taxon>Bacteria</taxon>
        <taxon>Pseudomonadati</taxon>
        <taxon>Pseudomonadota</taxon>
        <taxon>Alphaproteobacteria</taxon>
        <taxon>Acetobacterales</taxon>
        <taxon>Acetobacteraceae</taxon>
        <taxon>Bombella</taxon>
    </lineage>
</organism>
<protein>
    <recommendedName>
        <fullName evidence="2">UPF0102 protein NQF64_02190</fullName>
    </recommendedName>
</protein>
<proteinExistence type="inferred from homology"/>
<gene>
    <name evidence="3" type="ORF">NQF64_02190</name>
</gene>
<evidence type="ECO:0000256" key="2">
    <source>
        <dbReference type="HAMAP-Rule" id="MF_00048"/>
    </source>
</evidence>
<evidence type="ECO:0000256" key="1">
    <source>
        <dbReference type="ARBA" id="ARBA00006738"/>
    </source>
</evidence>
<dbReference type="InterPro" id="IPR011856">
    <property type="entry name" value="tRNA_endonuc-like_dom_sf"/>
</dbReference>
<evidence type="ECO:0000313" key="3">
    <source>
        <dbReference type="EMBL" id="MCX5614061.1"/>
    </source>
</evidence>
<sequence>MVVKPRFSPSPLRRRRGSLAHKAGLEAEKLAEDYLHHQGFTILARRYRTAYGEIDLLAANDDYLLAIEVKQRTTLSEARYAVSTRQSQRLLRAFQLVIETHPEWQRENSRFDVIIMDVAGEIDHIQDALRLT</sequence>
<dbReference type="EMBL" id="JANIDW010000001">
    <property type="protein sequence ID" value="MCX5614061.1"/>
    <property type="molecule type" value="Genomic_DNA"/>
</dbReference>
<dbReference type="Proteomes" id="UP001165648">
    <property type="component" value="Unassembled WGS sequence"/>
</dbReference>
<dbReference type="Gene3D" id="3.40.1350.10">
    <property type="match status" value="1"/>
</dbReference>
<dbReference type="HAMAP" id="MF_00048">
    <property type="entry name" value="UPF0102"/>
    <property type="match status" value="1"/>
</dbReference>
<keyword evidence="4" id="KW-1185">Reference proteome</keyword>
<dbReference type="PANTHER" id="PTHR34039">
    <property type="entry name" value="UPF0102 PROTEIN YRAN"/>
    <property type="match status" value="1"/>
</dbReference>
<comment type="caution">
    <text evidence="3">The sequence shown here is derived from an EMBL/GenBank/DDBJ whole genome shotgun (WGS) entry which is preliminary data.</text>
</comment>
<dbReference type="SUPFAM" id="SSF52980">
    <property type="entry name" value="Restriction endonuclease-like"/>
    <property type="match status" value="1"/>
</dbReference>
<dbReference type="Pfam" id="PF02021">
    <property type="entry name" value="UPF0102"/>
    <property type="match status" value="1"/>
</dbReference>
<dbReference type="InterPro" id="IPR011335">
    <property type="entry name" value="Restrct_endonuc-II-like"/>
</dbReference>
<comment type="similarity">
    <text evidence="1 2">Belongs to the UPF0102 family.</text>
</comment>